<evidence type="ECO:0000256" key="7">
    <source>
        <dbReference type="ARBA" id="ARBA00022833"/>
    </source>
</evidence>
<comment type="caution">
    <text evidence="11">The sequence shown here is derived from an EMBL/GenBank/DDBJ whole genome shotgun (WGS) entry which is preliminary data.</text>
</comment>
<feature type="region of interest" description="Disordered" evidence="9">
    <location>
        <begin position="231"/>
        <end position="256"/>
    </location>
</feature>
<name>A0AA39LFJ9_9BILA</name>
<keyword evidence="2" id="KW-0597">Phosphoprotein</keyword>
<dbReference type="Pfam" id="PF02759">
    <property type="entry name" value="RUN"/>
    <property type="match status" value="1"/>
</dbReference>
<sequence>MVELPAVEKVKPSLNKELESVMKAAVANFSAKRVVSSETTQSLCNVIEAIFIHGLKDTFFLRGSRYAKYPEPNFWPLISKYTHVNVNTQINNAKQIRTEIGRARAWVRIVINEGTLGTYIDNMTKDTISVKRFYVEEAFLRDSERVDTMMGYLKAFDKLKFDIPVNSAFLNGWTPSPLILSGVIQGKPMRADQRPTTSIRRRVNSVTMDDIQEDEVGVSALDLLDDAGHAKKDSVVSTPGRYQPGSRRPPSSASMPHLRVVNALRNEAFEEDDSSSVYSHPSMMDGGLLFNNGYPIKPTQIYSPVLSSTPETSAFVPPEGEIPVELQSSEVIVKHRRHRFRRGSGSGSREGSGSRKGSQARLQHDENIEMCTEGQTSSGASGISYPDSGIIVNNTSNSDRKESADIRTPPCSPTEEKTTYQLRTSSTKAVKIASKSETLEAGLSGSLRDELLGSGVALSSSGNSLVGKGWAMPLPCQNNSVESDRYSVFSSSAETETSGNSANFDTILKSAMNFQSAKELIPRITRNDDSGQIETLVRSKPDAGGSFVDTMNDGAANGGIEIAKLSIEETADEGSHRATCTYPKAQSDSLSSDMDDSDGRERDPATPDEDGDLVIIGSNLVSGIDEYGIEREPLPLLTRIAREKGIDSQNFRCQSCTRAIGLGLSPYKYRVCAFDARYYCEHCWSRDESLIPARLILNWDTRPRPISRRSKTFIESVADRPLIWLSEVNPKLYAHSATMDNIRRLREKLSLVAMYLLNCKQSIVEDFQRRLWGKDYLYREIHLYSFSDLINCTSGVLERHLNSLINFAVGHVQNCALCRQKGFICELCQVKQVIYPFQVETTSRCDKCFSVYHKKCFTKESRCPKCARREQYASTTLNDDSLSQNYLTLE</sequence>
<dbReference type="SUPFAM" id="SSF140741">
    <property type="entry name" value="RUN domain-like"/>
    <property type="match status" value="1"/>
</dbReference>
<dbReference type="SMART" id="SM00593">
    <property type="entry name" value="RUN"/>
    <property type="match status" value="1"/>
</dbReference>
<dbReference type="GO" id="GO:0005770">
    <property type="term" value="C:late endosome"/>
    <property type="evidence" value="ECO:0007669"/>
    <property type="project" value="UniProtKB-SubCell"/>
</dbReference>
<dbReference type="Proteomes" id="UP001175271">
    <property type="component" value="Unassembled WGS sequence"/>
</dbReference>
<dbReference type="Gene3D" id="1.20.58.900">
    <property type="match status" value="1"/>
</dbReference>
<keyword evidence="5" id="KW-0967">Endosome</keyword>
<dbReference type="InterPro" id="IPR051366">
    <property type="entry name" value="DEF8"/>
</dbReference>
<dbReference type="AlphaFoldDB" id="A0AA39LFJ9"/>
<keyword evidence="3" id="KW-0479">Metal-binding</keyword>
<dbReference type="InterPro" id="IPR047326">
    <property type="entry name" value="RUN_PLEKHM1"/>
</dbReference>
<dbReference type="CDD" id="cd17679">
    <property type="entry name" value="RUN_PLEKHM1"/>
    <property type="match status" value="1"/>
</dbReference>
<gene>
    <name evidence="11" type="ORF">QR680_001213</name>
</gene>
<feature type="domain" description="RUN" evidence="10">
    <location>
        <begin position="34"/>
        <end position="168"/>
    </location>
</feature>
<dbReference type="PANTHER" id="PTHR12326:SF12">
    <property type="entry name" value="PLECKSTRIN HOMOLOGY AND RUN DOMAIN CONTAINING M1"/>
    <property type="match status" value="1"/>
</dbReference>
<dbReference type="PANTHER" id="PTHR12326">
    <property type="entry name" value="PLECKSTRIN HOMOLOGY DOMAIN CONTAINING PROTEIN"/>
    <property type="match status" value="1"/>
</dbReference>
<feature type="region of interest" description="Disordered" evidence="9">
    <location>
        <begin position="337"/>
        <end position="363"/>
    </location>
</feature>
<keyword evidence="6" id="KW-0863">Zinc-finger</keyword>
<reference evidence="11" key="1">
    <citation type="submission" date="2023-06" db="EMBL/GenBank/DDBJ databases">
        <title>Genomic analysis of the entomopathogenic nematode Steinernema hermaphroditum.</title>
        <authorList>
            <person name="Schwarz E.M."/>
            <person name="Heppert J.K."/>
            <person name="Baniya A."/>
            <person name="Schwartz H.T."/>
            <person name="Tan C.-H."/>
            <person name="Antoshechkin I."/>
            <person name="Sternberg P.W."/>
            <person name="Goodrich-Blair H."/>
            <person name="Dillman A.R."/>
        </authorList>
    </citation>
    <scope>NUCLEOTIDE SEQUENCE</scope>
    <source>
        <strain evidence="11">PS9179</strain>
        <tissue evidence="11">Whole animal</tissue>
    </source>
</reference>
<dbReference type="InterPro" id="IPR037213">
    <property type="entry name" value="Run_dom_sf"/>
</dbReference>
<evidence type="ECO:0000256" key="4">
    <source>
        <dbReference type="ARBA" id="ARBA00022737"/>
    </source>
</evidence>
<keyword evidence="12" id="KW-1185">Reference proteome</keyword>
<evidence type="ECO:0000256" key="3">
    <source>
        <dbReference type="ARBA" id="ARBA00022723"/>
    </source>
</evidence>
<dbReference type="InterPro" id="IPR004012">
    <property type="entry name" value="Run_dom"/>
</dbReference>
<organism evidence="11 12">
    <name type="scientific">Steinernema hermaphroditum</name>
    <dbReference type="NCBI Taxonomy" id="289476"/>
    <lineage>
        <taxon>Eukaryota</taxon>
        <taxon>Metazoa</taxon>
        <taxon>Ecdysozoa</taxon>
        <taxon>Nematoda</taxon>
        <taxon>Chromadorea</taxon>
        <taxon>Rhabditida</taxon>
        <taxon>Tylenchina</taxon>
        <taxon>Panagrolaimomorpha</taxon>
        <taxon>Strongyloidoidea</taxon>
        <taxon>Steinernematidae</taxon>
        <taxon>Steinernema</taxon>
    </lineage>
</organism>
<dbReference type="GO" id="GO:0008270">
    <property type="term" value="F:zinc ion binding"/>
    <property type="evidence" value="ECO:0007669"/>
    <property type="project" value="UniProtKB-KW"/>
</dbReference>
<feature type="region of interest" description="Disordered" evidence="9">
    <location>
        <begin position="393"/>
        <end position="423"/>
    </location>
</feature>
<dbReference type="GO" id="GO:0006914">
    <property type="term" value="P:autophagy"/>
    <property type="evidence" value="ECO:0007669"/>
    <property type="project" value="UniProtKB-KW"/>
</dbReference>
<dbReference type="EMBL" id="JAUCMV010000005">
    <property type="protein sequence ID" value="KAK0395300.1"/>
    <property type="molecule type" value="Genomic_DNA"/>
</dbReference>
<evidence type="ECO:0000256" key="9">
    <source>
        <dbReference type="SAM" id="MobiDB-lite"/>
    </source>
</evidence>
<evidence type="ECO:0000256" key="8">
    <source>
        <dbReference type="ARBA" id="ARBA00023006"/>
    </source>
</evidence>
<comment type="subcellular location">
    <subcellularLocation>
        <location evidence="1">Late endosome</location>
    </subcellularLocation>
</comment>
<dbReference type="InterPro" id="IPR025258">
    <property type="entry name" value="RH_dom"/>
</dbReference>
<keyword evidence="8" id="KW-0072">Autophagy</keyword>
<evidence type="ECO:0000256" key="2">
    <source>
        <dbReference type="ARBA" id="ARBA00022553"/>
    </source>
</evidence>
<evidence type="ECO:0000256" key="1">
    <source>
        <dbReference type="ARBA" id="ARBA00004603"/>
    </source>
</evidence>
<dbReference type="Pfam" id="PF13901">
    <property type="entry name" value="RH_dom"/>
    <property type="match status" value="1"/>
</dbReference>
<protein>
    <recommendedName>
        <fullName evidence="10">RUN domain-containing protein</fullName>
    </recommendedName>
</protein>
<evidence type="ECO:0000313" key="11">
    <source>
        <dbReference type="EMBL" id="KAK0395300.1"/>
    </source>
</evidence>
<keyword evidence="4" id="KW-0677">Repeat</keyword>
<evidence type="ECO:0000256" key="6">
    <source>
        <dbReference type="ARBA" id="ARBA00022771"/>
    </source>
</evidence>
<feature type="region of interest" description="Disordered" evidence="9">
    <location>
        <begin position="573"/>
        <end position="612"/>
    </location>
</feature>
<keyword evidence="7" id="KW-0862">Zinc</keyword>
<dbReference type="SMART" id="SM01175">
    <property type="entry name" value="DUF4206"/>
    <property type="match status" value="1"/>
</dbReference>
<evidence type="ECO:0000256" key="5">
    <source>
        <dbReference type="ARBA" id="ARBA00022753"/>
    </source>
</evidence>
<accession>A0AA39LFJ9</accession>
<proteinExistence type="predicted"/>
<dbReference type="PROSITE" id="PS50826">
    <property type="entry name" value="RUN"/>
    <property type="match status" value="1"/>
</dbReference>
<evidence type="ECO:0000313" key="12">
    <source>
        <dbReference type="Proteomes" id="UP001175271"/>
    </source>
</evidence>
<evidence type="ECO:0000259" key="10">
    <source>
        <dbReference type="PROSITE" id="PS50826"/>
    </source>
</evidence>